<feature type="coiled-coil region" evidence="1">
    <location>
        <begin position="43"/>
        <end position="70"/>
    </location>
</feature>
<proteinExistence type="predicted"/>
<evidence type="ECO:0000256" key="1">
    <source>
        <dbReference type="SAM" id="Coils"/>
    </source>
</evidence>
<dbReference type="EMBL" id="VANU01000001">
    <property type="protein sequence ID" value="TLP41072.1"/>
    <property type="molecule type" value="Genomic_DNA"/>
</dbReference>
<gene>
    <name evidence="2" type="ORF">FDK22_03360</name>
</gene>
<keyword evidence="3" id="KW-1185">Reference proteome</keyword>
<keyword evidence="1" id="KW-0175">Coiled coil</keyword>
<evidence type="ECO:0000313" key="2">
    <source>
        <dbReference type="EMBL" id="TLP41072.1"/>
    </source>
</evidence>
<dbReference type="RefSeq" id="WP_138151474.1">
    <property type="nucleotide sequence ID" value="NZ_VANU01000001.1"/>
</dbReference>
<accession>A0A5R8Y6E4</accession>
<reference evidence="2 3" key="1">
    <citation type="submission" date="2019-05" db="EMBL/GenBank/DDBJ databases">
        <title>Arcobacter sp. nov., isolated from sea sediment.</title>
        <authorList>
            <person name="Kim W."/>
        </authorList>
    </citation>
    <scope>NUCLEOTIDE SEQUENCE [LARGE SCALE GENOMIC DNA]</scope>
    <source>
        <strain evidence="2 3">CAU 1517</strain>
    </source>
</reference>
<evidence type="ECO:0000313" key="3">
    <source>
        <dbReference type="Proteomes" id="UP000308901"/>
    </source>
</evidence>
<protein>
    <submittedName>
        <fullName evidence="2">Uncharacterized protein</fullName>
    </submittedName>
</protein>
<organism evidence="2 3">
    <name type="scientific">Arcobacter arenosus</name>
    <dbReference type="NCBI Taxonomy" id="2576037"/>
    <lineage>
        <taxon>Bacteria</taxon>
        <taxon>Pseudomonadati</taxon>
        <taxon>Campylobacterota</taxon>
        <taxon>Epsilonproteobacteria</taxon>
        <taxon>Campylobacterales</taxon>
        <taxon>Arcobacteraceae</taxon>
        <taxon>Arcobacter</taxon>
    </lineage>
</organism>
<dbReference type="Proteomes" id="UP000308901">
    <property type="component" value="Unassembled WGS sequence"/>
</dbReference>
<name>A0A5R8Y6E4_9BACT</name>
<sequence length="74" mass="8980">MIKRKINRYDIEVSDKLRHTYKPFATKIAEIILMEEVGDIQILRTMSDCIIELEKLKEQYQNELIEYKKRYGEI</sequence>
<comment type="caution">
    <text evidence="2">The sequence shown here is derived from an EMBL/GenBank/DDBJ whole genome shotgun (WGS) entry which is preliminary data.</text>
</comment>
<dbReference type="AlphaFoldDB" id="A0A5R8Y6E4"/>